<name>A0A9C7LAA4_9BACI</name>
<sequence>MAISLEFRQAIQANDTRLVRIMLKDNLVIDPTFVEFDQMLSMAEKIEDLYDQHDGEALNYDVTSWSKDYLNDQMVQVVYNFSKERIALLKSMCRQLFGQRAAKIEKERHGAAQTTTFSRRQVGTGLTIGGVVATAVGVAVAKPIVIVAGVAAVVVGGTCILTDMEGNR</sequence>
<dbReference type="RefSeq" id="WP_230496100.1">
    <property type="nucleotide sequence ID" value="NZ_CAKJTG010000007.1"/>
</dbReference>
<dbReference type="Proteomes" id="UP000789845">
    <property type="component" value="Unassembled WGS sequence"/>
</dbReference>
<keyword evidence="2" id="KW-1185">Reference proteome</keyword>
<accession>A0A9C7LAA4</accession>
<evidence type="ECO:0000313" key="2">
    <source>
        <dbReference type="Proteomes" id="UP000789845"/>
    </source>
</evidence>
<comment type="caution">
    <text evidence="1">The sequence shown here is derived from an EMBL/GenBank/DDBJ whole genome shotgun (WGS) entry which is preliminary data.</text>
</comment>
<dbReference type="EMBL" id="CAKJTG010000007">
    <property type="protein sequence ID" value="CAG9607842.1"/>
    <property type="molecule type" value="Genomic_DNA"/>
</dbReference>
<protein>
    <submittedName>
        <fullName evidence="1">Uncharacterized protein</fullName>
    </submittedName>
</protein>
<dbReference type="AlphaFoldDB" id="A0A9C7LAA4"/>
<organism evidence="1 2">
    <name type="scientific">Pseudoneobacillus rhizosphaerae</name>
    <dbReference type="NCBI Taxonomy" id="2880968"/>
    <lineage>
        <taxon>Bacteria</taxon>
        <taxon>Bacillati</taxon>
        <taxon>Bacillota</taxon>
        <taxon>Bacilli</taxon>
        <taxon>Bacillales</taxon>
        <taxon>Bacillaceae</taxon>
        <taxon>Pseudoneobacillus</taxon>
    </lineage>
</organism>
<reference evidence="1" key="1">
    <citation type="submission" date="2021-10" db="EMBL/GenBank/DDBJ databases">
        <authorList>
            <person name="Criscuolo A."/>
        </authorList>
    </citation>
    <scope>NUCLEOTIDE SEQUENCE</scope>
    <source>
        <strain evidence="1">CIP111885</strain>
    </source>
</reference>
<gene>
    <name evidence="1" type="ORF">NEOCIP111885_01534</name>
</gene>
<evidence type="ECO:0000313" key="1">
    <source>
        <dbReference type="EMBL" id="CAG9607842.1"/>
    </source>
</evidence>
<proteinExistence type="predicted"/>